<gene>
    <name evidence="2" type="ORF">SAMN02745216_00797</name>
</gene>
<keyword evidence="3" id="KW-1185">Reference proteome</keyword>
<dbReference type="InterPro" id="IPR010327">
    <property type="entry name" value="FldB/FldC_alpha/beta"/>
</dbReference>
<organism evidence="2 3">
    <name type="scientific">Desulfatibacillum alkenivorans DSM 16219</name>
    <dbReference type="NCBI Taxonomy" id="1121393"/>
    <lineage>
        <taxon>Bacteria</taxon>
        <taxon>Pseudomonadati</taxon>
        <taxon>Thermodesulfobacteriota</taxon>
        <taxon>Desulfobacteria</taxon>
        <taxon>Desulfobacterales</taxon>
        <taxon>Desulfatibacillaceae</taxon>
        <taxon>Desulfatibacillum</taxon>
    </lineage>
</organism>
<dbReference type="RefSeq" id="WP_073473099.1">
    <property type="nucleotide sequence ID" value="NZ_FQZU01000003.1"/>
</dbReference>
<accession>A0A1M6FE77</accession>
<dbReference type="Pfam" id="PF06050">
    <property type="entry name" value="HGD-D"/>
    <property type="match status" value="1"/>
</dbReference>
<proteinExistence type="inferred from homology"/>
<evidence type="ECO:0000313" key="2">
    <source>
        <dbReference type="EMBL" id="SHI95946.1"/>
    </source>
</evidence>
<dbReference type="Gene3D" id="1.20.1270.370">
    <property type="match status" value="1"/>
</dbReference>
<dbReference type="EMBL" id="FQZU01000003">
    <property type="protein sequence ID" value="SHI95946.1"/>
    <property type="molecule type" value="Genomic_DNA"/>
</dbReference>
<comment type="similarity">
    <text evidence="1">Belongs to the FldB/FldC dehydratase alpha/beta subunit family.</text>
</comment>
<dbReference type="OrthoDB" id="9810278at2"/>
<sequence length="384" mass="43340">MDIFEEIRSLGRKTQNPYLKEARASGQKIMGYLCSYVPEEILHAAGFIPYRLRTVESLGTEKGDLYYSALNCSFVRHCFDKAVRGDFDFLDGVIFFNGCDHSRRMYDNWRDLYAERKAGPGFLHMLIAPHKISQTALNRYTDELAKLVRALEESFGLKITDQKLHNSICLYNEKRSLLAQILAMRKGDQVPLTGAESIRLVLALNAVPVEKAVSLLEKMIEACQDRNVAKPGDLRLFMAGGCMEEADHMQLIEDQGGIVVADNLCLGARSVHTPIEEDLPPIPAIARRYLTHLSCPRMVNDFYSRSQYFEETIRDFSVDAVITDKLMFCDLWGGEAFLLKSEAKRLGIPILTLEREMHGGAAGQVQTRVQAFFEKIANLTQDDA</sequence>
<reference evidence="3" key="1">
    <citation type="submission" date="2016-11" db="EMBL/GenBank/DDBJ databases">
        <authorList>
            <person name="Varghese N."/>
            <person name="Submissions S."/>
        </authorList>
    </citation>
    <scope>NUCLEOTIDE SEQUENCE [LARGE SCALE GENOMIC DNA]</scope>
    <source>
        <strain evidence="3">DSM 16219</strain>
    </source>
</reference>
<dbReference type="Gene3D" id="3.40.50.11900">
    <property type="match status" value="1"/>
</dbReference>
<dbReference type="PANTHER" id="PTHR30548">
    <property type="entry name" value="2-HYDROXYGLUTARYL-COA DEHYDRATASE, D-COMPONENT-RELATED"/>
    <property type="match status" value="1"/>
</dbReference>
<name>A0A1M6FE77_9BACT</name>
<dbReference type="PANTHER" id="PTHR30548:SF1">
    <property type="entry name" value="DEHYDRATASE SUBUNIT MJ0007-RELATED"/>
    <property type="match status" value="1"/>
</dbReference>
<dbReference type="STRING" id="1121393.SAMN02745216_00797"/>
<protein>
    <submittedName>
        <fullName evidence="2">Benzoyl-CoA reductase/2-hydroxyglutaryl-CoA dehydratase subunit, BcrC/BadD/HgdB</fullName>
    </submittedName>
</protein>
<evidence type="ECO:0000313" key="3">
    <source>
        <dbReference type="Proteomes" id="UP000183994"/>
    </source>
</evidence>
<dbReference type="AlphaFoldDB" id="A0A1M6FE77"/>
<dbReference type="Proteomes" id="UP000183994">
    <property type="component" value="Unassembled WGS sequence"/>
</dbReference>
<dbReference type="Gene3D" id="3.40.50.11890">
    <property type="match status" value="1"/>
</dbReference>
<evidence type="ECO:0000256" key="1">
    <source>
        <dbReference type="ARBA" id="ARBA00005806"/>
    </source>
</evidence>